<keyword evidence="7" id="KW-1185">Reference proteome</keyword>
<evidence type="ECO:0000256" key="5">
    <source>
        <dbReference type="SAM" id="Phobius"/>
    </source>
</evidence>
<keyword evidence="3 5" id="KW-1133">Transmembrane helix</keyword>
<dbReference type="Proteomes" id="UP000596427">
    <property type="component" value="Chromosome"/>
</dbReference>
<dbReference type="AlphaFoldDB" id="A0A974SKE8"/>
<dbReference type="SUPFAM" id="SSF158442">
    <property type="entry name" value="DsbB-like"/>
    <property type="match status" value="1"/>
</dbReference>
<evidence type="ECO:0000313" key="7">
    <source>
        <dbReference type="Proteomes" id="UP000596427"/>
    </source>
</evidence>
<dbReference type="GO" id="GO:0015035">
    <property type="term" value="F:protein-disulfide reductase activity"/>
    <property type="evidence" value="ECO:0007669"/>
    <property type="project" value="InterPro"/>
</dbReference>
<dbReference type="InterPro" id="IPR023380">
    <property type="entry name" value="DsbB-like_sf"/>
</dbReference>
<name>A0A974SKE8_9HYPH</name>
<evidence type="ECO:0000256" key="1">
    <source>
        <dbReference type="ARBA" id="ARBA00004141"/>
    </source>
</evidence>
<dbReference type="KEGG" id="xdi:EZH22_11080"/>
<evidence type="ECO:0000256" key="4">
    <source>
        <dbReference type="ARBA" id="ARBA00023136"/>
    </source>
</evidence>
<protein>
    <submittedName>
        <fullName evidence="6">Disulfide bond formation protein B</fullName>
    </submittedName>
</protein>
<evidence type="ECO:0000256" key="3">
    <source>
        <dbReference type="ARBA" id="ARBA00022989"/>
    </source>
</evidence>
<dbReference type="EMBL" id="CP063362">
    <property type="protein sequence ID" value="QRG08770.1"/>
    <property type="molecule type" value="Genomic_DNA"/>
</dbReference>
<feature type="transmembrane region" description="Helical" evidence="5">
    <location>
        <begin position="171"/>
        <end position="189"/>
    </location>
</feature>
<accession>A0A974SKE8</accession>
<organism evidence="6 7">
    <name type="scientific">Xanthobacter dioxanivorans</name>
    <dbReference type="NCBI Taxonomy" id="2528964"/>
    <lineage>
        <taxon>Bacteria</taxon>
        <taxon>Pseudomonadati</taxon>
        <taxon>Pseudomonadota</taxon>
        <taxon>Alphaproteobacteria</taxon>
        <taxon>Hyphomicrobiales</taxon>
        <taxon>Xanthobacteraceae</taxon>
        <taxon>Xanthobacter</taxon>
    </lineage>
</organism>
<keyword evidence="2 5" id="KW-0812">Transmembrane</keyword>
<dbReference type="GO" id="GO:0016020">
    <property type="term" value="C:membrane"/>
    <property type="evidence" value="ECO:0007669"/>
    <property type="project" value="UniProtKB-SubCell"/>
</dbReference>
<comment type="subcellular location">
    <subcellularLocation>
        <location evidence="1">Membrane</location>
        <topology evidence="1">Multi-pass membrane protein</topology>
    </subcellularLocation>
</comment>
<feature type="transmembrane region" description="Helical" evidence="5">
    <location>
        <begin position="79"/>
        <end position="96"/>
    </location>
</feature>
<evidence type="ECO:0000256" key="2">
    <source>
        <dbReference type="ARBA" id="ARBA00022692"/>
    </source>
</evidence>
<feature type="transmembrane region" description="Helical" evidence="5">
    <location>
        <begin position="44"/>
        <end position="67"/>
    </location>
</feature>
<dbReference type="InterPro" id="IPR003752">
    <property type="entry name" value="DiS_bond_form_DsbB/BdbC"/>
</dbReference>
<feature type="transmembrane region" description="Helical" evidence="5">
    <location>
        <begin position="103"/>
        <end position="123"/>
    </location>
</feature>
<gene>
    <name evidence="6" type="ORF">EZH22_11080</name>
</gene>
<dbReference type="Gene3D" id="1.20.1550.10">
    <property type="entry name" value="DsbB-like"/>
    <property type="match status" value="1"/>
</dbReference>
<keyword evidence="4 5" id="KW-0472">Membrane</keyword>
<dbReference type="Pfam" id="PF02600">
    <property type="entry name" value="DsbB"/>
    <property type="match status" value="1"/>
</dbReference>
<proteinExistence type="predicted"/>
<dbReference type="GO" id="GO:0006457">
    <property type="term" value="P:protein folding"/>
    <property type="evidence" value="ECO:0007669"/>
    <property type="project" value="InterPro"/>
</dbReference>
<reference evidence="6 7" key="1">
    <citation type="submission" date="2020-10" db="EMBL/GenBank/DDBJ databases">
        <title>Degradation of 1,4-Dioxane by Xanthobacter sp. YN2, via a Novel Group-2 Soluble Di-Iron Monooxygenase.</title>
        <authorList>
            <person name="Ma F."/>
            <person name="Wang Y."/>
            <person name="Yang J."/>
            <person name="Guo H."/>
            <person name="Su D."/>
            <person name="Yu L."/>
        </authorList>
    </citation>
    <scope>NUCLEOTIDE SEQUENCE [LARGE SCALE GENOMIC DNA]</scope>
    <source>
        <strain evidence="6 7">YN2</strain>
    </source>
</reference>
<evidence type="ECO:0000313" key="6">
    <source>
        <dbReference type="EMBL" id="QRG08770.1"/>
    </source>
</evidence>
<sequence length="195" mass="20809">MHGIVRRGHGQSRRRGAIALRVESRRRPEEAFSLPLRHPQTASLLVVAGAVFALAAAWYFQLVVGLVPCPLCLDQRLPYYAAVPIGLLAFAAARGGRSGVARVLLGVLCLAMVWNAGLAVYHAGIEWHFWPGPTTCTGTPVLSDDILSSLRTAKVPRCDEAAWRLFGISMAGWNALIAAGLAVVAFLGATTGRKA</sequence>